<dbReference type="InterPro" id="IPR011549">
    <property type="entry name" value="RibD_C"/>
</dbReference>
<dbReference type="Gene3D" id="3.40.430.10">
    <property type="entry name" value="Dihydrofolate Reductase, subunit A"/>
    <property type="match status" value="1"/>
</dbReference>
<feature type="region of interest" description="Disordered" evidence="17">
    <location>
        <begin position="370"/>
        <end position="389"/>
    </location>
</feature>
<evidence type="ECO:0000256" key="14">
    <source>
        <dbReference type="PIRSR" id="PIRSR006769-1"/>
    </source>
</evidence>
<dbReference type="GO" id="GO:0009231">
    <property type="term" value="P:riboflavin biosynthetic process"/>
    <property type="evidence" value="ECO:0007669"/>
    <property type="project" value="UniProtKB-UniPathway"/>
</dbReference>
<protein>
    <recommendedName>
        <fullName evidence="13">Riboflavin biosynthesis protein RibD</fullName>
    </recommendedName>
    <domain>
        <recommendedName>
            <fullName evidence="13">Diaminohydroxyphosphoribosylaminopyrimidine deaminase</fullName>
            <shortName evidence="13">DRAP deaminase</shortName>
            <ecNumber evidence="13">3.5.4.26</ecNumber>
        </recommendedName>
        <alternativeName>
            <fullName evidence="13">Riboflavin-specific deaminase</fullName>
        </alternativeName>
    </domain>
    <domain>
        <recommendedName>
            <fullName evidence="13">5-amino-6-(5-phosphoribosylamino)uracil reductase</fullName>
            <ecNumber evidence="13">1.1.1.193</ecNumber>
        </recommendedName>
        <alternativeName>
            <fullName evidence="13">HTP reductase</fullName>
        </alternativeName>
    </domain>
</protein>
<comment type="pathway">
    <text evidence="3 13">Cofactor biosynthesis; riboflavin biosynthesis; 5-amino-6-(D-ribitylamino)uracil from GTP: step 3/4.</text>
</comment>
<dbReference type="PIRSF" id="PIRSF006769">
    <property type="entry name" value="RibD"/>
    <property type="match status" value="1"/>
</dbReference>
<evidence type="ECO:0000256" key="4">
    <source>
        <dbReference type="ARBA" id="ARBA00005259"/>
    </source>
</evidence>
<keyword evidence="11 13" id="KW-0560">Oxidoreductase</keyword>
<feature type="binding site" evidence="15">
    <location>
        <position position="160"/>
    </location>
    <ligand>
        <name>NADP(+)</name>
        <dbReference type="ChEBI" id="CHEBI:58349"/>
    </ligand>
</feature>
<keyword evidence="8 13" id="KW-0378">Hydrolase</keyword>
<dbReference type="UniPathway" id="UPA00275">
    <property type="reaction ID" value="UER00401"/>
</dbReference>
<evidence type="ECO:0000256" key="16">
    <source>
        <dbReference type="PIRSR" id="PIRSR006769-3"/>
    </source>
</evidence>
<feature type="binding site" evidence="15">
    <location>
        <position position="202"/>
    </location>
    <ligand>
        <name>NADP(+)</name>
        <dbReference type="ChEBI" id="CHEBI:58349"/>
    </ligand>
</feature>
<keyword evidence="12" id="KW-0511">Multifunctional enzyme</keyword>
<dbReference type="FunFam" id="3.40.140.10:FF:000025">
    <property type="entry name" value="Riboflavin biosynthesis protein RibD"/>
    <property type="match status" value="1"/>
</dbReference>
<feature type="binding site" evidence="15">
    <location>
        <position position="228"/>
    </location>
    <ligand>
        <name>NADP(+)</name>
        <dbReference type="ChEBI" id="CHEBI:58349"/>
    </ligand>
</feature>
<dbReference type="InterPro" id="IPR024072">
    <property type="entry name" value="DHFR-like_dom_sf"/>
</dbReference>
<feature type="binding site" evidence="15">
    <location>
        <position position="176"/>
    </location>
    <ligand>
        <name>NADP(+)</name>
        <dbReference type="ChEBI" id="CHEBI:58349"/>
    </ligand>
</feature>
<dbReference type="PANTHER" id="PTHR38011:SF7">
    <property type="entry name" value="2,5-DIAMINO-6-RIBOSYLAMINO-4(3H)-PYRIMIDINONE 5'-PHOSPHATE REDUCTASE"/>
    <property type="match status" value="1"/>
</dbReference>
<dbReference type="RefSeq" id="WP_063497051.1">
    <property type="nucleotide sequence ID" value="NZ_CP014578.1"/>
</dbReference>
<evidence type="ECO:0000256" key="2">
    <source>
        <dbReference type="ARBA" id="ARBA00004882"/>
    </source>
</evidence>
<feature type="binding site" evidence="15">
    <location>
        <position position="206"/>
    </location>
    <ligand>
        <name>substrate</name>
    </ligand>
</feature>
<evidence type="ECO:0000256" key="7">
    <source>
        <dbReference type="ARBA" id="ARBA00022723"/>
    </source>
</evidence>
<dbReference type="EMBL" id="CP014578">
    <property type="protein sequence ID" value="ANB73675.1"/>
    <property type="molecule type" value="Genomic_DNA"/>
</dbReference>
<comment type="similarity">
    <text evidence="4 13">In the N-terminal section; belongs to the cytidine and deoxycytidylate deaminase family.</text>
</comment>
<dbReference type="Gene3D" id="3.40.140.10">
    <property type="entry name" value="Cytidine Deaminase, domain 2"/>
    <property type="match status" value="1"/>
</dbReference>
<comment type="pathway">
    <text evidence="2 13">Cofactor biosynthesis; riboflavin biosynthesis; 5-amino-6-(D-ribitylamino)uracil from GTP: step 2/4.</text>
</comment>
<dbReference type="GO" id="GO:0008703">
    <property type="term" value="F:5-amino-6-(5-phosphoribosylamino)uracil reductase activity"/>
    <property type="evidence" value="ECO:0007669"/>
    <property type="project" value="UniProtKB-EC"/>
</dbReference>
<comment type="function">
    <text evidence="1 13">Converts 2,5-diamino-6-(ribosylamino)-4(3h)-pyrimidinone 5'-phosphate into 5-amino-6-(ribosylamino)-2,4(1h,3h)-pyrimidinedione 5'-phosphate.</text>
</comment>
<dbReference type="GO" id="GO:0008270">
    <property type="term" value="F:zinc ion binding"/>
    <property type="evidence" value="ECO:0007669"/>
    <property type="project" value="InterPro"/>
</dbReference>
<dbReference type="Pfam" id="PF01872">
    <property type="entry name" value="RibD_C"/>
    <property type="match status" value="1"/>
</dbReference>
<dbReference type="PANTHER" id="PTHR38011">
    <property type="entry name" value="DIHYDROFOLATE REDUCTASE FAMILY PROTEIN (AFU_ORTHOLOGUE AFUA_8G06820)"/>
    <property type="match status" value="1"/>
</dbReference>
<evidence type="ECO:0000259" key="18">
    <source>
        <dbReference type="PROSITE" id="PS51747"/>
    </source>
</evidence>
<evidence type="ECO:0000256" key="5">
    <source>
        <dbReference type="ARBA" id="ARBA00007417"/>
    </source>
</evidence>
<evidence type="ECO:0000256" key="9">
    <source>
        <dbReference type="ARBA" id="ARBA00022833"/>
    </source>
</evidence>
<organism evidence="19 20">
    <name type="scientific">Paraburkholderia phytofirmans OLGA172</name>
    <dbReference type="NCBI Taxonomy" id="1417228"/>
    <lineage>
        <taxon>Bacteria</taxon>
        <taxon>Pseudomonadati</taxon>
        <taxon>Pseudomonadota</taxon>
        <taxon>Betaproteobacteria</taxon>
        <taxon>Burkholderiales</taxon>
        <taxon>Burkholderiaceae</taxon>
        <taxon>Paraburkholderia</taxon>
    </lineage>
</organism>
<evidence type="ECO:0000313" key="20">
    <source>
        <dbReference type="Proteomes" id="UP000076852"/>
    </source>
</evidence>
<evidence type="ECO:0000256" key="11">
    <source>
        <dbReference type="ARBA" id="ARBA00023002"/>
    </source>
</evidence>
<dbReference type="SUPFAM" id="SSF53927">
    <property type="entry name" value="Cytidine deaminase-like"/>
    <property type="match status" value="1"/>
</dbReference>
<dbReference type="AlphaFoldDB" id="A0A160FM63"/>
<proteinExistence type="inferred from homology"/>
<dbReference type="EC" id="3.5.4.26" evidence="13"/>
<dbReference type="Pfam" id="PF00383">
    <property type="entry name" value="dCMP_cyt_deam_1"/>
    <property type="match status" value="1"/>
</dbReference>
<dbReference type="OrthoDB" id="9800865at2"/>
<dbReference type="EC" id="1.1.1.193" evidence="13"/>
<dbReference type="GO" id="GO:0050661">
    <property type="term" value="F:NADP binding"/>
    <property type="evidence" value="ECO:0007669"/>
    <property type="project" value="InterPro"/>
</dbReference>
<evidence type="ECO:0000256" key="15">
    <source>
        <dbReference type="PIRSR" id="PIRSR006769-2"/>
    </source>
</evidence>
<feature type="active site" description="Proton donor" evidence="14">
    <location>
        <position position="55"/>
    </location>
</feature>
<accession>A0A160FM63</accession>
<evidence type="ECO:0000256" key="8">
    <source>
        <dbReference type="ARBA" id="ARBA00022801"/>
    </source>
</evidence>
<dbReference type="InterPro" id="IPR002125">
    <property type="entry name" value="CMP_dCMP_dom"/>
</dbReference>
<evidence type="ECO:0000313" key="19">
    <source>
        <dbReference type="EMBL" id="ANB73675.1"/>
    </source>
</evidence>
<dbReference type="NCBIfam" id="TIGR00326">
    <property type="entry name" value="eubact_ribD"/>
    <property type="match status" value="1"/>
</dbReference>
<dbReference type="SUPFAM" id="SSF53597">
    <property type="entry name" value="Dihydrofolate reductase-like"/>
    <property type="match status" value="1"/>
</dbReference>
<feature type="binding site" evidence="15">
    <location>
        <position position="190"/>
    </location>
    <ligand>
        <name>substrate</name>
    </ligand>
</feature>
<keyword evidence="20" id="KW-1185">Reference proteome</keyword>
<feature type="binding site" evidence="15">
    <location>
        <position position="174"/>
    </location>
    <ligand>
        <name>substrate</name>
    </ligand>
</feature>
<feature type="domain" description="CMP/dCMP-type deaminase" evidence="18">
    <location>
        <begin position="4"/>
        <end position="129"/>
    </location>
</feature>
<reference evidence="19 20" key="1">
    <citation type="journal article" date="2016" name="Gene">
        <title>PacBio SMRT assembly of a complex multi-replicon genome reveals chlorocatechol degradative operon in a region of genome plasticity.</title>
        <authorList>
            <person name="Ricker N."/>
            <person name="Shen S.Y."/>
            <person name="Goordial J."/>
            <person name="Jin S."/>
            <person name="Fulthorpe R.R."/>
        </authorList>
    </citation>
    <scope>NUCLEOTIDE SEQUENCE [LARGE SCALE GENOMIC DNA]</scope>
    <source>
        <strain evidence="19 20">OLGA172</strain>
    </source>
</reference>
<dbReference type="KEGG" id="buz:AYM40_15910"/>
<feature type="binding site" evidence="16">
    <location>
        <position position="81"/>
    </location>
    <ligand>
        <name>Zn(2+)</name>
        <dbReference type="ChEBI" id="CHEBI:29105"/>
        <note>catalytic</note>
    </ligand>
</feature>
<dbReference type="CDD" id="cd01284">
    <property type="entry name" value="Riboflavin_deaminase-reductase"/>
    <property type="match status" value="1"/>
</dbReference>
<evidence type="ECO:0000256" key="13">
    <source>
        <dbReference type="PIRNR" id="PIRNR006769"/>
    </source>
</evidence>
<dbReference type="InterPro" id="IPR050765">
    <property type="entry name" value="Riboflavin_Biosynth_HTPR"/>
</dbReference>
<sequence>MFSQTDFVHMERALTLAKRGMYTTDPNPRVGCVLVKNGEVIGEGFTQPAGQDHAEVRALKDARSRGHDLRGATAYVTLEPCSHFGRTPPCANALIEAQVERVVAAMEDPNPQVSGRGLAMLRDAGIEVRCGLLANEAHELNIGFVSRMTRGRPWVRMKVAASLDGRTGLPSGVSQWITGEAARADGHAWRARASAILTGIGTVREDDPRMTVRAVDTPRQPQRVLIDSQLDVPPEAQILAGAPTLIFCGNLDERHAERASTLRDRGAEIVQLANAAGKVDLPAMLKVLGERNVNELHVEAGYKLNGSLLREGCVDELLVYLAPSLLGMDSMSMFNLNAPETLEGRLQLNFHAVDRIGDDLRILARFVPRSAPHPEPEAGTEPAPQPTSN</sequence>
<feature type="binding site" evidence="16">
    <location>
        <position position="90"/>
    </location>
    <ligand>
        <name>Zn(2+)</name>
        <dbReference type="ChEBI" id="CHEBI:29105"/>
        <note>catalytic</note>
    </ligand>
</feature>
<dbReference type="InterPro" id="IPR004794">
    <property type="entry name" value="Eubact_RibD"/>
</dbReference>
<dbReference type="STRING" id="1804984.AYM40_15910"/>
<dbReference type="InterPro" id="IPR002734">
    <property type="entry name" value="RibDG_C"/>
</dbReference>
<keyword evidence="7 13" id="KW-0479">Metal-binding</keyword>
<dbReference type="PROSITE" id="PS00903">
    <property type="entry name" value="CYT_DCMP_DEAMINASES_1"/>
    <property type="match status" value="1"/>
</dbReference>
<keyword evidence="9 13" id="KW-0862">Zinc</keyword>
<evidence type="ECO:0000256" key="10">
    <source>
        <dbReference type="ARBA" id="ARBA00022857"/>
    </source>
</evidence>
<feature type="binding site" evidence="15">
    <location>
        <position position="213"/>
    </location>
    <ligand>
        <name>substrate</name>
    </ligand>
</feature>
<gene>
    <name evidence="19" type="ORF">AYM40_15910</name>
</gene>
<dbReference type="NCBIfam" id="TIGR00227">
    <property type="entry name" value="ribD_Cterm"/>
    <property type="match status" value="1"/>
</dbReference>
<name>A0A160FM63_9BURK</name>
<comment type="catalytic activity">
    <reaction evidence="13">
        <text>5-amino-6-(5-phospho-D-ribitylamino)uracil + NADP(+) = 5-amino-6-(5-phospho-D-ribosylamino)uracil + NADPH + H(+)</text>
        <dbReference type="Rhea" id="RHEA:17845"/>
        <dbReference type="ChEBI" id="CHEBI:15378"/>
        <dbReference type="ChEBI" id="CHEBI:57783"/>
        <dbReference type="ChEBI" id="CHEBI:58349"/>
        <dbReference type="ChEBI" id="CHEBI:58421"/>
        <dbReference type="ChEBI" id="CHEBI:58453"/>
        <dbReference type="EC" id="1.1.1.193"/>
    </reaction>
</comment>
<comment type="similarity">
    <text evidence="5 13">In the C-terminal section; belongs to the HTP reductase family.</text>
</comment>
<evidence type="ECO:0000256" key="6">
    <source>
        <dbReference type="ARBA" id="ARBA00022619"/>
    </source>
</evidence>
<keyword evidence="6 13" id="KW-0686">Riboflavin biosynthesis</keyword>
<comment type="catalytic activity">
    <reaction evidence="13">
        <text>2,5-diamino-6-hydroxy-4-(5-phosphoribosylamino)-pyrimidine + H2O + H(+) = 5-amino-6-(5-phospho-D-ribosylamino)uracil + NH4(+)</text>
        <dbReference type="Rhea" id="RHEA:21868"/>
        <dbReference type="ChEBI" id="CHEBI:15377"/>
        <dbReference type="ChEBI" id="CHEBI:15378"/>
        <dbReference type="ChEBI" id="CHEBI:28938"/>
        <dbReference type="ChEBI" id="CHEBI:58453"/>
        <dbReference type="ChEBI" id="CHEBI:58614"/>
        <dbReference type="EC" id="3.5.4.26"/>
    </reaction>
</comment>
<dbReference type="InterPro" id="IPR016192">
    <property type="entry name" value="APOBEC/CMP_deaminase_Zn-bd"/>
</dbReference>
<comment type="cofactor">
    <cofactor evidence="13 16">
        <name>Zn(2+)</name>
        <dbReference type="ChEBI" id="CHEBI:29105"/>
    </cofactor>
    <text evidence="13 16">Binds 1 zinc ion.</text>
</comment>
<evidence type="ECO:0000256" key="3">
    <source>
        <dbReference type="ARBA" id="ARBA00004910"/>
    </source>
</evidence>
<evidence type="ECO:0000256" key="17">
    <source>
        <dbReference type="SAM" id="MobiDB-lite"/>
    </source>
</evidence>
<feature type="binding site" evidence="15">
    <location>
        <position position="299"/>
    </location>
    <ligand>
        <name>substrate</name>
    </ligand>
</feature>
<dbReference type="InterPro" id="IPR016193">
    <property type="entry name" value="Cytidine_deaminase-like"/>
</dbReference>
<dbReference type="Proteomes" id="UP000076852">
    <property type="component" value="Chromosome 1"/>
</dbReference>
<dbReference type="PROSITE" id="PS51747">
    <property type="entry name" value="CYT_DCMP_DEAMINASES_2"/>
    <property type="match status" value="1"/>
</dbReference>
<dbReference type="GO" id="GO:0008835">
    <property type="term" value="F:diaminohydroxyphosphoribosylaminopyrimidine deaminase activity"/>
    <property type="evidence" value="ECO:0007669"/>
    <property type="project" value="UniProtKB-EC"/>
</dbReference>
<feature type="binding site" evidence="15">
    <location>
        <begin position="301"/>
        <end position="307"/>
    </location>
    <ligand>
        <name>NADP(+)</name>
        <dbReference type="ChEBI" id="CHEBI:58349"/>
    </ligand>
</feature>
<evidence type="ECO:0000256" key="1">
    <source>
        <dbReference type="ARBA" id="ARBA00002151"/>
    </source>
</evidence>
<feature type="binding site" evidence="16">
    <location>
        <position position="53"/>
    </location>
    <ligand>
        <name>Zn(2+)</name>
        <dbReference type="ChEBI" id="CHEBI:29105"/>
        <note>catalytic</note>
    </ligand>
</feature>
<evidence type="ECO:0000256" key="12">
    <source>
        <dbReference type="ARBA" id="ARBA00023268"/>
    </source>
</evidence>
<keyword evidence="10 13" id="KW-0521">NADP</keyword>